<name>A0A210Q8R1_MIZYE</name>
<dbReference type="Gene3D" id="1.20.1730.10">
    <property type="entry name" value="Sodium/glucose cotransporter"/>
    <property type="match status" value="1"/>
</dbReference>
<dbReference type="GO" id="GO:0015204">
    <property type="term" value="F:urea transmembrane transporter activity"/>
    <property type="evidence" value="ECO:0007669"/>
    <property type="project" value="InterPro"/>
</dbReference>
<organism evidence="9 10">
    <name type="scientific">Mizuhopecten yessoensis</name>
    <name type="common">Japanese scallop</name>
    <name type="synonym">Patinopecten yessoensis</name>
    <dbReference type="NCBI Taxonomy" id="6573"/>
    <lineage>
        <taxon>Eukaryota</taxon>
        <taxon>Metazoa</taxon>
        <taxon>Spiralia</taxon>
        <taxon>Lophotrochozoa</taxon>
        <taxon>Mollusca</taxon>
        <taxon>Bivalvia</taxon>
        <taxon>Autobranchia</taxon>
        <taxon>Pteriomorphia</taxon>
        <taxon>Pectinida</taxon>
        <taxon>Pectinoidea</taxon>
        <taxon>Pectinidae</taxon>
        <taxon>Mizuhopecten</taxon>
    </lineage>
</organism>
<dbReference type="PANTHER" id="PTHR46154">
    <property type="match status" value="1"/>
</dbReference>
<dbReference type="EMBL" id="NEDP02004568">
    <property type="protein sequence ID" value="OWF45140.1"/>
    <property type="molecule type" value="Genomic_DNA"/>
</dbReference>
<feature type="transmembrane region" description="Helical" evidence="8">
    <location>
        <begin position="202"/>
        <end position="232"/>
    </location>
</feature>
<comment type="subcellular location">
    <subcellularLocation>
        <location evidence="1">Membrane</location>
        <topology evidence="1">Multi-pass membrane protein</topology>
    </subcellularLocation>
</comment>
<evidence type="ECO:0000313" key="9">
    <source>
        <dbReference type="EMBL" id="OWF45140.1"/>
    </source>
</evidence>
<protein>
    <submittedName>
        <fullName evidence="9">Urea-proton symporter DUR3</fullName>
    </submittedName>
</protein>
<feature type="transmembrane region" description="Helical" evidence="8">
    <location>
        <begin position="346"/>
        <end position="367"/>
    </location>
</feature>
<keyword evidence="10" id="KW-1185">Reference proteome</keyword>
<feature type="transmembrane region" description="Helical" evidence="8">
    <location>
        <begin position="106"/>
        <end position="124"/>
    </location>
</feature>
<feature type="transmembrane region" description="Helical" evidence="8">
    <location>
        <begin position="466"/>
        <end position="485"/>
    </location>
</feature>
<keyword evidence="4 8" id="KW-0812">Transmembrane</keyword>
<evidence type="ECO:0000256" key="8">
    <source>
        <dbReference type="SAM" id="Phobius"/>
    </source>
</evidence>
<evidence type="ECO:0000256" key="2">
    <source>
        <dbReference type="ARBA" id="ARBA00006434"/>
    </source>
</evidence>
<keyword evidence="3" id="KW-0813">Transport</keyword>
<feature type="transmembrane region" description="Helical" evidence="8">
    <location>
        <begin position="426"/>
        <end position="446"/>
    </location>
</feature>
<evidence type="ECO:0000256" key="4">
    <source>
        <dbReference type="ARBA" id="ARBA00022692"/>
    </source>
</evidence>
<gene>
    <name evidence="9" type="ORF">KP79_PYT13250</name>
</gene>
<dbReference type="InterPro" id="IPR031155">
    <property type="entry name" value="DUR"/>
</dbReference>
<evidence type="ECO:0000256" key="3">
    <source>
        <dbReference type="ARBA" id="ARBA00022448"/>
    </source>
</evidence>
<feature type="transmembrane region" description="Helical" evidence="8">
    <location>
        <begin position="253"/>
        <end position="273"/>
    </location>
</feature>
<evidence type="ECO:0000256" key="1">
    <source>
        <dbReference type="ARBA" id="ARBA00004141"/>
    </source>
</evidence>
<dbReference type="PANTHER" id="PTHR46154:SF4">
    <property type="entry name" value="UREA ACTIVE TRANSPORTER"/>
    <property type="match status" value="1"/>
</dbReference>
<evidence type="ECO:0000256" key="7">
    <source>
        <dbReference type="RuleBase" id="RU362091"/>
    </source>
</evidence>
<comment type="caution">
    <text evidence="9">The sequence shown here is derived from an EMBL/GenBank/DDBJ whole genome shotgun (WGS) entry which is preliminary data.</text>
</comment>
<evidence type="ECO:0000256" key="6">
    <source>
        <dbReference type="ARBA" id="ARBA00023136"/>
    </source>
</evidence>
<dbReference type="Pfam" id="PF00474">
    <property type="entry name" value="SSF"/>
    <property type="match status" value="1"/>
</dbReference>
<evidence type="ECO:0000256" key="5">
    <source>
        <dbReference type="ARBA" id="ARBA00022989"/>
    </source>
</evidence>
<evidence type="ECO:0000313" key="10">
    <source>
        <dbReference type="Proteomes" id="UP000242188"/>
    </source>
</evidence>
<keyword evidence="6 8" id="KW-0472">Membrane</keyword>
<dbReference type="GO" id="GO:0005886">
    <property type="term" value="C:plasma membrane"/>
    <property type="evidence" value="ECO:0007669"/>
    <property type="project" value="TreeGrafter"/>
</dbReference>
<dbReference type="PROSITE" id="PS50283">
    <property type="entry name" value="NA_SOLUT_SYMP_3"/>
    <property type="match status" value="1"/>
</dbReference>
<dbReference type="InterPro" id="IPR038377">
    <property type="entry name" value="Na/Glc_symporter_sf"/>
</dbReference>
<dbReference type="AlphaFoldDB" id="A0A210Q8R1"/>
<reference evidence="9 10" key="1">
    <citation type="journal article" date="2017" name="Nat. Ecol. Evol.">
        <title>Scallop genome provides insights into evolution of bilaterian karyotype and development.</title>
        <authorList>
            <person name="Wang S."/>
            <person name="Zhang J."/>
            <person name="Jiao W."/>
            <person name="Li J."/>
            <person name="Xun X."/>
            <person name="Sun Y."/>
            <person name="Guo X."/>
            <person name="Huan P."/>
            <person name="Dong B."/>
            <person name="Zhang L."/>
            <person name="Hu X."/>
            <person name="Sun X."/>
            <person name="Wang J."/>
            <person name="Zhao C."/>
            <person name="Wang Y."/>
            <person name="Wang D."/>
            <person name="Huang X."/>
            <person name="Wang R."/>
            <person name="Lv J."/>
            <person name="Li Y."/>
            <person name="Zhang Z."/>
            <person name="Liu B."/>
            <person name="Lu W."/>
            <person name="Hui Y."/>
            <person name="Liang J."/>
            <person name="Zhou Z."/>
            <person name="Hou R."/>
            <person name="Li X."/>
            <person name="Liu Y."/>
            <person name="Li H."/>
            <person name="Ning X."/>
            <person name="Lin Y."/>
            <person name="Zhao L."/>
            <person name="Xing Q."/>
            <person name="Dou J."/>
            <person name="Li Y."/>
            <person name="Mao J."/>
            <person name="Guo H."/>
            <person name="Dou H."/>
            <person name="Li T."/>
            <person name="Mu C."/>
            <person name="Jiang W."/>
            <person name="Fu Q."/>
            <person name="Fu X."/>
            <person name="Miao Y."/>
            <person name="Liu J."/>
            <person name="Yu Q."/>
            <person name="Li R."/>
            <person name="Liao H."/>
            <person name="Li X."/>
            <person name="Kong Y."/>
            <person name="Jiang Z."/>
            <person name="Chourrout D."/>
            <person name="Li R."/>
            <person name="Bao Z."/>
        </authorList>
    </citation>
    <scope>NUCLEOTIDE SEQUENCE [LARGE SCALE GENOMIC DNA]</scope>
    <source>
        <strain evidence="9 10">PY_sf001</strain>
    </source>
</reference>
<dbReference type="OrthoDB" id="6132759at2759"/>
<feature type="transmembrane region" description="Helical" evidence="8">
    <location>
        <begin position="49"/>
        <end position="68"/>
    </location>
</feature>
<feature type="transmembrane region" description="Helical" evidence="8">
    <location>
        <begin position="136"/>
        <end position="153"/>
    </location>
</feature>
<feature type="transmembrane region" description="Helical" evidence="8">
    <location>
        <begin position="23"/>
        <end position="42"/>
    </location>
</feature>
<proteinExistence type="inferred from homology"/>
<feature type="transmembrane region" description="Helical" evidence="8">
    <location>
        <begin position="307"/>
        <end position="326"/>
    </location>
</feature>
<dbReference type="InterPro" id="IPR001734">
    <property type="entry name" value="Na/solute_symporter"/>
</dbReference>
<sequence>MTALLLAGRTTLQSLIVDVSEEYCLLLMAALFGSYSLIGGIGTTFYVSYFNMCMAFTVLTVFFTNILYDNTSFFPNLGDISKIYSIVSRVEGSNGNNLMSFRSESGLVFGIVGFFLASSMVYCNQASWQNRIAAKPMEGVLGFILAGFMWLSIPSTLGNTTGMAYLTLSAENGTHLLTTDQINQGLVTPLIAEKVLGRAGGIMVLCMISMALMSTGSGEVMAVSSIIVYDIYQIYIRPLRMYQDYLIDFKNWCIIWVAIAMIPFGLIIFSSGIDLNWTFFVGAIAIIPAFPAVALAVMWVKLTSEGIIAGGITGLLAGIAVTLTAASRYEGGLSNFTINTSQDFSILAGCCFSFGISLAVCVVVSALTHKIKAKADADAEWQKIYGIDNPLNPWEQNYREELKGQQYDKKPSFDQMAAAFRREKKIAYISGGSITVLFTFIIPAIMLSFPVIDETQFKTWIMLTQAWTVFMGIIAIVAPPVEEYLKIRKQRRKNKTYVVDTTVAGNSKVIAIM</sequence>
<accession>A0A210Q8R1</accession>
<keyword evidence="5 8" id="KW-1133">Transmembrane helix</keyword>
<dbReference type="Proteomes" id="UP000242188">
    <property type="component" value="Unassembled WGS sequence"/>
</dbReference>
<comment type="similarity">
    <text evidence="2 7">Belongs to the sodium:solute symporter (SSF) (TC 2.A.21) family.</text>
</comment>
<feature type="transmembrane region" description="Helical" evidence="8">
    <location>
        <begin position="279"/>
        <end position="300"/>
    </location>
</feature>